<dbReference type="InterPro" id="IPR053278">
    <property type="entry name" value="Pre-60S_factor_ECM1"/>
</dbReference>
<organism evidence="8 9">
    <name type="scientific">Australozyma saopauloensis</name>
    <dbReference type="NCBI Taxonomy" id="291208"/>
    <lineage>
        <taxon>Eukaryota</taxon>
        <taxon>Fungi</taxon>
        <taxon>Dikarya</taxon>
        <taxon>Ascomycota</taxon>
        <taxon>Saccharomycotina</taxon>
        <taxon>Pichiomycetes</taxon>
        <taxon>Metschnikowiaceae</taxon>
        <taxon>Australozyma</taxon>
    </lineage>
</organism>
<evidence type="ECO:0000256" key="6">
    <source>
        <dbReference type="ARBA" id="ARBA00023242"/>
    </source>
</evidence>
<keyword evidence="4" id="KW-0963">Cytoplasm</keyword>
<keyword evidence="9" id="KW-1185">Reference proteome</keyword>
<gene>
    <name evidence="8" type="ORF">PUMCH_003400</name>
</gene>
<keyword evidence="3" id="KW-0813">Transport</keyword>
<dbReference type="EMBL" id="CP138897">
    <property type="protein sequence ID" value="WPK26055.1"/>
    <property type="molecule type" value="Genomic_DNA"/>
</dbReference>
<name>A0AAX4HEB5_9ASCO</name>
<feature type="region of interest" description="Disordered" evidence="7">
    <location>
        <begin position="1"/>
        <end position="28"/>
    </location>
</feature>
<dbReference type="GO" id="GO:0000055">
    <property type="term" value="P:ribosomal large subunit export from nucleus"/>
    <property type="evidence" value="ECO:0007669"/>
    <property type="project" value="TreeGrafter"/>
</dbReference>
<reference evidence="8 9" key="1">
    <citation type="submission" date="2023-10" db="EMBL/GenBank/DDBJ databases">
        <title>Draft Genome Sequence of Candida saopaulonensis from a very Premature Infant with Sepsis.</title>
        <authorList>
            <person name="Ning Y."/>
            <person name="Dai R."/>
            <person name="Xiao M."/>
            <person name="Xu Y."/>
            <person name="Yan Q."/>
            <person name="Zhang L."/>
        </authorList>
    </citation>
    <scope>NUCLEOTIDE SEQUENCE [LARGE SCALE GENOMIC DNA]</scope>
    <source>
        <strain evidence="8 9">19XY460</strain>
    </source>
</reference>
<sequence length="135" mass="15480">MEKDKIRKKSNKKLNNQLRHKADRSTKVEGVLATKIQQSIERAKFVQTTRKAGWDQINRTLTISSSASDKEKKLAVEQAEEDMDREAEDQYVKDFYGDSEANMTDDVGVPEKPTTDVLEKLKSTNRFALLETEDE</sequence>
<evidence type="ECO:0000313" key="9">
    <source>
        <dbReference type="Proteomes" id="UP001338582"/>
    </source>
</evidence>
<dbReference type="Pfam" id="PF09135">
    <property type="entry name" value="Alb1"/>
    <property type="match status" value="1"/>
</dbReference>
<dbReference type="PANTHER" id="PTHR28280">
    <property type="entry name" value="SHUTTLING PRE-60S FACTOR ECM1"/>
    <property type="match status" value="1"/>
</dbReference>
<evidence type="ECO:0000256" key="5">
    <source>
        <dbReference type="ARBA" id="ARBA00022517"/>
    </source>
</evidence>
<feature type="compositionally biased region" description="Basic residues" evidence="7">
    <location>
        <begin position="1"/>
        <end position="22"/>
    </location>
</feature>
<dbReference type="GO" id="GO:0005737">
    <property type="term" value="C:cytoplasm"/>
    <property type="evidence" value="ECO:0007669"/>
    <property type="project" value="UniProtKB-SubCell"/>
</dbReference>
<evidence type="ECO:0000256" key="1">
    <source>
        <dbReference type="ARBA" id="ARBA00004123"/>
    </source>
</evidence>
<keyword evidence="6" id="KW-0539">Nucleus</keyword>
<protein>
    <submittedName>
        <fullName evidence="8">Uncharacterized protein</fullName>
    </submittedName>
</protein>
<dbReference type="InterPro" id="IPR022784">
    <property type="entry name" value="Ribosome_bgen_Alb1"/>
</dbReference>
<evidence type="ECO:0000313" key="8">
    <source>
        <dbReference type="EMBL" id="WPK26055.1"/>
    </source>
</evidence>
<evidence type="ECO:0000256" key="2">
    <source>
        <dbReference type="ARBA" id="ARBA00004496"/>
    </source>
</evidence>
<dbReference type="GeneID" id="88174464"/>
<dbReference type="RefSeq" id="XP_062878437.1">
    <property type="nucleotide sequence ID" value="XM_063022367.1"/>
</dbReference>
<evidence type="ECO:0000256" key="4">
    <source>
        <dbReference type="ARBA" id="ARBA00022490"/>
    </source>
</evidence>
<dbReference type="GO" id="GO:0005730">
    <property type="term" value="C:nucleolus"/>
    <property type="evidence" value="ECO:0007669"/>
    <property type="project" value="TreeGrafter"/>
</dbReference>
<dbReference type="AlphaFoldDB" id="A0AAX4HEB5"/>
<evidence type="ECO:0000256" key="7">
    <source>
        <dbReference type="SAM" id="MobiDB-lite"/>
    </source>
</evidence>
<proteinExistence type="predicted"/>
<evidence type="ECO:0000256" key="3">
    <source>
        <dbReference type="ARBA" id="ARBA00022448"/>
    </source>
</evidence>
<keyword evidence="5" id="KW-0690">Ribosome biogenesis</keyword>
<dbReference type="PANTHER" id="PTHR28280:SF1">
    <property type="entry name" value="SHUTTLING PRE-60S FACTOR ECM1"/>
    <property type="match status" value="1"/>
</dbReference>
<dbReference type="GO" id="GO:0030687">
    <property type="term" value="C:preribosome, large subunit precursor"/>
    <property type="evidence" value="ECO:0007669"/>
    <property type="project" value="TreeGrafter"/>
</dbReference>
<dbReference type="KEGG" id="asau:88174464"/>
<dbReference type="Proteomes" id="UP001338582">
    <property type="component" value="Chromosome 4"/>
</dbReference>
<accession>A0AAX4HEB5</accession>
<comment type="subcellular location">
    <subcellularLocation>
        <location evidence="2">Cytoplasm</location>
    </subcellularLocation>
    <subcellularLocation>
        <location evidence="1">Nucleus</location>
    </subcellularLocation>
</comment>